<evidence type="ECO:0000313" key="1">
    <source>
        <dbReference type="EMBL" id="KIC56441.1"/>
    </source>
</evidence>
<dbReference type="InterPro" id="IPR036287">
    <property type="entry name" value="Rv1873-like_sf"/>
</dbReference>
<dbReference type="PIRSF" id="PIRSF008546">
    <property type="entry name" value="UCP008546"/>
    <property type="match status" value="1"/>
</dbReference>
<gene>
    <name evidence="1" type="ORF">RM53_12265</name>
</gene>
<organism evidence="1 2">
    <name type="scientific">Brevundimonas nasdae</name>
    <dbReference type="NCBI Taxonomy" id="172043"/>
    <lineage>
        <taxon>Bacteria</taxon>
        <taxon>Pseudomonadati</taxon>
        <taxon>Pseudomonadota</taxon>
        <taxon>Alphaproteobacteria</taxon>
        <taxon>Caulobacterales</taxon>
        <taxon>Caulobacteraceae</taxon>
        <taxon>Brevundimonas</taxon>
    </lineage>
</organism>
<accession>A0A0B4CPW1</accession>
<dbReference type="RefSeq" id="WP_039247184.1">
    <property type="nucleotide sequence ID" value="NZ_JWSY01000022.1"/>
</dbReference>
<dbReference type="STRING" id="172043.RM53_12265"/>
<dbReference type="SUPFAM" id="SSF140736">
    <property type="entry name" value="Rv1873-like"/>
    <property type="match status" value="1"/>
</dbReference>
<dbReference type="AlphaFoldDB" id="A0A0B4CPW1"/>
<dbReference type="Gene3D" id="1.25.40.380">
    <property type="entry name" value="Protein of unknown function DUF1810"/>
    <property type="match status" value="1"/>
</dbReference>
<evidence type="ECO:0000313" key="2">
    <source>
        <dbReference type="Proteomes" id="UP000031166"/>
    </source>
</evidence>
<reference evidence="1 2" key="1">
    <citation type="submission" date="2014-12" db="EMBL/GenBank/DDBJ databases">
        <title>Genome sequencing of Brevundimonas nasdae TPW30.</title>
        <authorList>
            <person name="Tan P.W."/>
            <person name="Chan K.-G."/>
        </authorList>
    </citation>
    <scope>NUCLEOTIDE SEQUENCE [LARGE SCALE GENOMIC DNA]</scope>
    <source>
        <strain evidence="1 2">TPW30</strain>
    </source>
</reference>
<dbReference type="Proteomes" id="UP000031166">
    <property type="component" value="Unassembled WGS sequence"/>
</dbReference>
<proteinExistence type="predicted"/>
<comment type="caution">
    <text evidence="1">The sequence shown here is derived from an EMBL/GenBank/DDBJ whole genome shotgun (WGS) entry which is preliminary data.</text>
</comment>
<protein>
    <submittedName>
        <fullName evidence="1">Calpastatin</fullName>
    </submittedName>
</protein>
<dbReference type="Pfam" id="PF08837">
    <property type="entry name" value="DUF1810"/>
    <property type="match status" value="1"/>
</dbReference>
<name>A0A0B4CPW1_9CAUL</name>
<sequence length="146" mass="15536">MTTALDRFVLAQDPVIETAMAELAAGRKTSHWMWFVFPQARSLGQSSTAAFYGIGSLAEAQAYLLHPVLGARLIRAAQTATTAPAASVLQLFGSPDDLKFRSSMTLFAAVAADPTVFDAALARWGLSPDPLTAELVLTARTGPDRL</sequence>
<dbReference type="InterPro" id="IPR014937">
    <property type="entry name" value="DUF1810"/>
</dbReference>
<dbReference type="EMBL" id="JWSY01000022">
    <property type="protein sequence ID" value="KIC56441.1"/>
    <property type="molecule type" value="Genomic_DNA"/>
</dbReference>